<reference evidence="8" key="1">
    <citation type="submission" date="2007-07" db="EMBL/GenBank/DDBJ databases">
        <title>PCAP assembly of the Caenorhabditis remanei genome.</title>
        <authorList>
            <consortium name="The Caenorhabditis remanei Sequencing Consortium"/>
            <person name="Wilson R.K."/>
        </authorList>
    </citation>
    <scope>NUCLEOTIDE SEQUENCE [LARGE SCALE GENOMIC DNA]</scope>
    <source>
        <strain evidence="8">PB4641</strain>
    </source>
</reference>
<dbReference type="Proteomes" id="UP000008281">
    <property type="component" value="Unassembled WGS sequence"/>
</dbReference>
<evidence type="ECO:0000256" key="4">
    <source>
        <dbReference type="ARBA" id="ARBA00022833"/>
    </source>
</evidence>
<accession>E3MTK8</accession>
<evidence type="ECO:0000256" key="1">
    <source>
        <dbReference type="ARBA" id="ARBA00004123"/>
    </source>
</evidence>
<dbReference type="PROSITE" id="PS51802">
    <property type="entry name" value="ZF_CCHHC"/>
    <property type="match status" value="1"/>
</dbReference>
<sequence>MEIPLVRMSWKTIVPLDENLAGKALSVSMCPVPGCLGWGNVLRHKNAFHRTEEACPVAAHMRKLRQHSRNPHPFMAAPPAPFMATAAPPAPPPHPTLGLQDVKMEEDIALPPPPPPPPHFTMPPPPIQMPNNTPAEPIRLAYITTLSTGGAMSSTMLDFTQTFPINS</sequence>
<keyword evidence="3" id="KW-0863">Zinc-finger</keyword>
<dbReference type="HOGENOM" id="CLU_1596076_0_0_1"/>
<evidence type="ECO:0000256" key="5">
    <source>
        <dbReference type="ARBA" id="ARBA00023015"/>
    </source>
</evidence>
<name>E3MTK8_CAERE</name>
<gene>
    <name evidence="8" type="ORF">CRE_19836</name>
</gene>
<organism evidence="9">
    <name type="scientific">Caenorhabditis remanei</name>
    <name type="common">Caenorhabditis vulgaris</name>
    <dbReference type="NCBI Taxonomy" id="31234"/>
    <lineage>
        <taxon>Eukaryota</taxon>
        <taxon>Metazoa</taxon>
        <taxon>Ecdysozoa</taxon>
        <taxon>Nematoda</taxon>
        <taxon>Chromadorea</taxon>
        <taxon>Rhabditida</taxon>
        <taxon>Rhabditina</taxon>
        <taxon>Rhabditomorpha</taxon>
        <taxon>Rhabditoidea</taxon>
        <taxon>Rhabditidae</taxon>
        <taxon>Peloderinae</taxon>
        <taxon>Caenorhabditis</taxon>
    </lineage>
</organism>
<dbReference type="GO" id="GO:0005634">
    <property type="term" value="C:nucleus"/>
    <property type="evidence" value="ECO:0007669"/>
    <property type="project" value="UniProtKB-SubCell"/>
</dbReference>
<dbReference type="eggNOG" id="ENOG502TJT0">
    <property type="taxonomic scope" value="Eukaryota"/>
</dbReference>
<dbReference type="RefSeq" id="XP_003100558.2">
    <property type="nucleotide sequence ID" value="XM_003100510.2"/>
</dbReference>
<dbReference type="CTD" id="9814746"/>
<dbReference type="SUPFAM" id="SSF103637">
    <property type="entry name" value="CCHHC domain"/>
    <property type="match status" value="1"/>
</dbReference>
<comment type="subcellular location">
    <subcellularLocation>
        <location evidence="1">Nucleus</location>
    </subcellularLocation>
</comment>
<keyword evidence="6" id="KW-0804">Transcription</keyword>
<dbReference type="GeneID" id="9814746"/>
<protein>
    <submittedName>
        <fullName evidence="8">Uncharacterized protein</fullName>
    </submittedName>
</protein>
<evidence type="ECO:0000256" key="7">
    <source>
        <dbReference type="ARBA" id="ARBA00023242"/>
    </source>
</evidence>
<keyword evidence="4" id="KW-0862">Zinc</keyword>
<dbReference type="GO" id="GO:0006355">
    <property type="term" value="P:regulation of DNA-templated transcription"/>
    <property type="evidence" value="ECO:0007669"/>
    <property type="project" value="InterPro"/>
</dbReference>
<keyword evidence="7" id="KW-0539">Nucleus</keyword>
<dbReference type="OrthoDB" id="10489059at2759"/>
<evidence type="ECO:0000313" key="9">
    <source>
        <dbReference type="Proteomes" id="UP000008281"/>
    </source>
</evidence>
<dbReference type="InterPro" id="IPR002515">
    <property type="entry name" value="Znf_C2H2C"/>
</dbReference>
<proteinExistence type="predicted"/>
<keyword evidence="2" id="KW-0479">Metal-binding</keyword>
<keyword evidence="5" id="KW-0805">Transcription regulation</keyword>
<evidence type="ECO:0000256" key="6">
    <source>
        <dbReference type="ARBA" id="ARBA00023163"/>
    </source>
</evidence>
<evidence type="ECO:0000313" key="8">
    <source>
        <dbReference type="EMBL" id="EFP08767.1"/>
    </source>
</evidence>
<keyword evidence="9" id="KW-1185">Reference proteome</keyword>
<dbReference type="GO" id="GO:0008270">
    <property type="term" value="F:zinc ion binding"/>
    <property type="evidence" value="ECO:0007669"/>
    <property type="project" value="UniProtKB-KW"/>
</dbReference>
<evidence type="ECO:0000256" key="2">
    <source>
        <dbReference type="ARBA" id="ARBA00022723"/>
    </source>
</evidence>
<dbReference type="InterPro" id="IPR036060">
    <property type="entry name" value="Znf_C2H2C_sf"/>
</dbReference>
<dbReference type="AlphaFoldDB" id="E3MTK8"/>
<dbReference type="EMBL" id="DS268476">
    <property type="protein sequence ID" value="EFP08767.1"/>
    <property type="molecule type" value="Genomic_DNA"/>
</dbReference>
<dbReference type="InParanoid" id="E3MTK8"/>
<evidence type="ECO:0000256" key="3">
    <source>
        <dbReference type="ARBA" id="ARBA00022771"/>
    </source>
</evidence>
<dbReference type="KEGG" id="crq:GCK72_013086"/>